<keyword evidence="1" id="KW-0472">Membrane</keyword>
<protein>
    <submittedName>
        <fullName evidence="2">Uncharacterized protein</fullName>
    </submittedName>
</protein>
<dbReference type="STRING" id="984262.SGRA_3278"/>
<gene>
    <name evidence="2" type="ordered locus">SGRA_3278</name>
</gene>
<evidence type="ECO:0000256" key="1">
    <source>
        <dbReference type="SAM" id="Phobius"/>
    </source>
</evidence>
<keyword evidence="1" id="KW-1133">Transmembrane helix</keyword>
<keyword evidence="1" id="KW-0812">Transmembrane</keyword>
<proteinExistence type="predicted"/>
<name>H6KZZ9_SAPGL</name>
<keyword evidence="3" id="KW-1185">Reference proteome</keyword>
<accession>H6KZZ9</accession>
<reference evidence="2 3" key="1">
    <citation type="journal article" date="2012" name="Stand. Genomic Sci.">
        <title>Complete genome sequencing and analysis of Saprospira grandis str. Lewin, a predatory marine bacterium.</title>
        <authorList>
            <person name="Saw J.H."/>
            <person name="Yuryev A."/>
            <person name="Kanbe M."/>
            <person name="Hou S."/>
            <person name="Young A.G."/>
            <person name="Aizawa S."/>
            <person name="Alam M."/>
        </authorList>
    </citation>
    <scope>NUCLEOTIDE SEQUENCE [LARGE SCALE GENOMIC DNA]</scope>
    <source>
        <strain evidence="2 3">Lewin</strain>
    </source>
</reference>
<dbReference type="HOGENOM" id="CLU_2358104_0_0_10"/>
<evidence type="ECO:0000313" key="3">
    <source>
        <dbReference type="Proteomes" id="UP000007519"/>
    </source>
</evidence>
<feature type="transmembrane region" description="Helical" evidence="1">
    <location>
        <begin position="48"/>
        <end position="69"/>
    </location>
</feature>
<dbReference type="EMBL" id="CP002831">
    <property type="protein sequence ID" value="AFC26006.1"/>
    <property type="molecule type" value="Genomic_DNA"/>
</dbReference>
<dbReference type="OrthoDB" id="9864518at2"/>
<dbReference type="Proteomes" id="UP000007519">
    <property type="component" value="Chromosome"/>
</dbReference>
<dbReference type="RefSeq" id="WP_015693601.1">
    <property type="nucleotide sequence ID" value="NC_016940.1"/>
</dbReference>
<dbReference type="AlphaFoldDB" id="H6KZZ9"/>
<organism evidence="2 3">
    <name type="scientific">Saprospira grandis (strain Lewin)</name>
    <dbReference type="NCBI Taxonomy" id="984262"/>
    <lineage>
        <taxon>Bacteria</taxon>
        <taxon>Pseudomonadati</taxon>
        <taxon>Bacteroidota</taxon>
        <taxon>Saprospiria</taxon>
        <taxon>Saprospirales</taxon>
        <taxon>Saprospiraceae</taxon>
        <taxon>Saprospira</taxon>
    </lineage>
</organism>
<sequence>MNNNKEEQLNNLLYSMKGAPKAKPPTQLFSKIEQELASQSKVIQLKQLSIVAAALVGLLILNLWTIQALQQNRQLSTQKQSNNSNISLMSNYKIYQ</sequence>
<dbReference type="KEGG" id="sgn:SGRA_3278"/>
<evidence type="ECO:0000313" key="2">
    <source>
        <dbReference type="EMBL" id="AFC26006.1"/>
    </source>
</evidence>